<comment type="caution">
    <text evidence="1">The sequence shown here is derived from an EMBL/GenBank/DDBJ whole genome shotgun (WGS) entry which is preliminary data.</text>
</comment>
<protein>
    <submittedName>
        <fullName evidence="1">Uncharacterized protein</fullName>
    </submittedName>
</protein>
<reference evidence="1 2" key="1">
    <citation type="submission" date="2015-02" db="EMBL/GenBank/DDBJ databases">
        <title>Two Pseudomonas sp. nov., isolated from raw milk.</title>
        <authorList>
            <person name="Wenning M."/>
            <person name="von Neubeck M."/>
            <person name="Huptas C."/>
            <person name="Scherer S."/>
        </authorList>
    </citation>
    <scope>NUCLEOTIDE SEQUENCE [LARGE SCALE GENOMIC DNA]</scope>
    <source>
        <strain evidence="1 2">DSM 29164</strain>
    </source>
</reference>
<gene>
    <name evidence="1" type="ORF">TX23_22265</name>
</gene>
<proteinExistence type="predicted"/>
<accession>A0A0R3AIU0</accession>
<organism evidence="1 2">
    <name type="scientific">Pseudomonas paralactis</name>
    <dbReference type="NCBI Taxonomy" id="1615673"/>
    <lineage>
        <taxon>Bacteria</taxon>
        <taxon>Pseudomonadati</taxon>
        <taxon>Pseudomonadota</taxon>
        <taxon>Gammaproteobacteria</taxon>
        <taxon>Pseudomonadales</taxon>
        <taxon>Pseudomonadaceae</taxon>
        <taxon>Pseudomonas</taxon>
    </lineage>
</organism>
<evidence type="ECO:0000313" key="2">
    <source>
        <dbReference type="Proteomes" id="UP000050852"/>
    </source>
</evidence>
<dbReference type="PATRIC" id="fig|1615673.3.peg.46"/>
<sequence>MNNSIQASEHLEVCLPLLSQDLPGIRTAHTFVAKQLHDSVQFLLPNCAKLVGMSELRQAHVDMVRLPYPVVALDALGSGRMVLVVKRWEVSAHPSAWSCA</sequence>
<name>A0A0R3AIU0_9PSED</name>
<dbReference type="AlphaFoldDB" id="A0A0R3AIU0"/>
<dbReference type="EMBL" id="JYLN01000010">
    <property type="protein sequence ID" value="KRP69630.1"/>
    <property type="molecule type" value="Genomic_DNA"/>
</dbReference>
<dbReference type="Proteomes" id="UP000050852">
    <property type="component" value="Unassembled WGS sequence"/>
</dbReference>
<evidence type="ECO:0000313" key="1">
    <source>
        <dbReference type="EMBL" id="KRP69630.1"/>
    </source>
</evidence>